<evidence type="ECO:0000256" key="1">
    <source>
        <dbReference type="SAM" id="SignalP"/>
    </source>
</evidence>
<proteinExistence type="predicted"/>
<name>A0AAE9VN94_9GAMM</name>
<dbReference type="RefSeq" id="WP_269817937.1">
    <property type="nucleotide sequence ID" value="NZ_CP114976.1"/>
</dbReference>
<keyword evidence="1" id="KW-0732">Signal</keyword>
<dbReference type="InterPro" id="IPR038670">
    <property type="entry name" value="HslJ-like_sf"/>
</dbReference>
<dbReference type="InterPro" id="IPR053147">
    <property type="entry name" value="Hsp_HslJ-like"/>
</dbReference>
<evidence type="ECO:0000313" key="3">
    <source>
        <dbReference type="EMBL" id="WBE24994.1"/>
    </source>
</evidence>
<sequence length="140" mass="15573">MQKIILLACAAATLTACSSQGNPMQLRSSSSYQVEWIAERPLIDRSMLTLNFVDQQRVAGLAGCNNWSAQYQLNGNTFSLENIVTTRKLCAPALMEQEQRFLAALAKVQRWQFAEHQQLLLWPAQGAPIKLWPIAPAASN</sequence>
<dbReference type="PANTHER" id="PTHR35535:SF1">
    <property type="entry name" value="HEAT SHOCK PROTEIN HSLJ"/>
    <property type="match status" value="1"/>
</dbReference>
<accession>A0AAE9VN94</accession>
<dbReference type="AlphaFoldDB" id="A0AAE9VN94"/>
<reference evidence="3 4" key="1">
    <citation type="submission" date="2022-12" db="EMBL/GenBank/DDBJ databases">
        <title>Coexistence and Characterization of a Novel Tigecycline Resistance gene tet(X) variant and blaNDM-1 in a Pseudomonas caeni Isolate of Chicken Origin.</title>
        <authorList>
            <person name="Lu X."/>
            <person name="Zhang L."/>
            <person name="Li R."/>
            <person name="Wang Z."/>
        </authorList>
    </citation>
    <scope>NUCLEOTIDE SEQUENCE [LARGE SCALE GENOMIC DNA]</scope>
    <source>
        <strain evidence="3 4">CE14</strain>
    </source>
</reference>
<dbReference type="Pfam" id="PF03724">
    <property type="entry name" value="META"/>
    <property type="match status" value="1"/>
</dbReference>
<evidence type="ECO:0000313" key="4">
    <source>
        <dbReference type="Proteomes" id="UP001212189"/>
    </source>
</evidence>
<protein>
    <submittedName>
        <fullName evidence="3">META domain-containing protein</fullName>
    </submittedName>
</protein>
<dbReference type="InterPro" id="IPR005184">
    <property type="entry name" value="DUF306_Meta_HslJ"/>
</dbReference>
<dbReference type="PANTHER" id="PTHR35535">
    <property type="entry name" value="HEAT SHOCK PROTEIN HSLJ"/>
    <property type="match status" value="1"/>
</dbReference>
<dbReference type="KEGG" id="dce:O6P33_11620"/>
<dbReference type="PROSITE" id="PS51257">
    <property type="entry name" value="PROKAR_LIPOPROTEIN"/>
    <property type="match status" value="1"/>
</dbReference>
<keyword evidence="4" id="KW-1185">Reference proteome</keyword>
<feature type="domain" description="DUF306" evidence="2">
    <location>
        <begin position="29"/>
        <end position="128"/>
    </location>
</feature>
<dbReference type="EMBL" id="CP114976">
    <property type="protein sequence ID" value="WBE24994.1"/>
    <property type="molecule type" value="Genomic_DNA"/>
</dbReference>
<evidence type="ECO:0000259" key="2">
    <source>
        <dbReference type="Pfam" id="PF03724"/>
    </source>
</evidence>
<gene>
    <name evidence="3" type="ORF">O6P33_11620</name>
</gene>
<organism evidence="3 4">
    <name type="scientific">Denitrificimonas caeni</name>
    <dbReference type="NCBI Taxonomy" id="521720"/>
    <lineage>
        <taxon>Bacteria</taxon>
        <taxon>Pseudomonadati</taxon>
        <taxon>Pseudomonadota</taxon>
        <taxon>Gammaproteobacteria</taxon>
        <taxon>Pseudomonadales</taxon>
        <taxon>Pseudomonadaceae</taxon>
        <taxon>Denitrificimonas</taxon>
    </lineage>
</organism>
<feature type="chain" id="PRO_5042087251" evidence="1">
    <location>
        <begin position="22"/>
        <end position="140"/>
    </location>
</feature>
<dbReference type="Proteomes" id="UP001212189">
    <property type="component" value="Chromosome"/>
</dbReference>
<feature type="signal peptide" evidence="1">
    <location>
        <begin position="1"/>
        <end position="21"/>
    </location>
</feature>
<dbReference type="Gene3D" id="2.40.128.270">
    <property type="match status" value="1"/>
</dbReference>